<dbReference type="EMBL" id="CP114040">
    <property type="protein sequence ID" value="WAS91212.1"/>
    <property type="molecule type" value="Genomic_DNA"/>
</dbReference>
<evidence type="ECO:0008006" key="3">
    <source>
        <dbReference type="Google" id="ProtNLM"/>
    </source>
</evidence>
<evidence type="ECO:0000313" key="2">
    <source>
        <dbReference type="Proteomes" id="UP001164459"/>
    </source>
</evidence>
<accession>A0ABY7GW74</accession>
<keyword evidence="2" id="KW-1185">Reference proteome</keyword>
<organism evidence="1 2">
    <name type="scientific">Nannocystis punicea</name>
    <dbReference type="NCBI Taxonomy" id="2995304"/>
    <lineage>
        <taxon>Bacteria</taxon>
        <taxon>Pseudomonadati</taxon>
        <taxon>Myxococcota</taxon>
        <taxon>Polyangia</taxon>
        <taxon>Nannocystales</taxon>
        <taxon>Nannocystaceae</taxon>
        <taxon>Nannocystis</taxon>
    </lineage>
</organism>
<gene>
    <name evidence="1" type="ORF">O0S08_33915</name>
</gene>
<name>A0ABY7GW74_9BACT</name>
<dbReference type="RefSeq" id="WP_269033576.1">
    <property type="nucleotide sequence ID" value="NZ_CP114040.1"/>
</dbReference>
<dbReference type="Proteomes" id="UP001164459">
    <property type="component" value="Chromosome"/>
</dbReference>
<protein>
    <recommendedName>
        <fullName evidence="3">Secreted protein</fullName>
    </recommendedName>
</protein>
<reference evidence="1" key="1">
    <citation type="submission" date="2022-11" db="EMBL/GenBank/DDBJ databases">
        <title>Minimal conservation of predation-associated metabolite biosynthetic gene clusters underscores biosynthetic potential of Myxococcota including descriptions for ten novel species: Archangium lansinium sp. nov., Myxococcus landrumus sp. nov., Nannocystis bai.</title>
        <authorList>
            <person name="Ahearne A."/>
            <person name="Stevens C."/>
            <person name="Dowd S."/>
        </authorList>
    </citation>
    <scope>NUCLEOTIDE SEQUENCE</scope>
    <source>
        <strain evidence="1">Fl3</strain>
    </source>
</reference>
<proteinExistence type="predicted"/>
<evidence type="ECO:0000313" key="1">
    <source>
        <dbReference type="EMBL" id="WAS91212.1"/>
    </source>
</evidence>
<sequence>MRTMSMFSLCCSLSLAPAIGCDPEGVDEAAVTERGAARPGLVDELAADVDDEPTMMSKAACMDGCCDVVGNPKVDFPGCSALDQGSGSELDHCQETCLAMPANLPENAACMYGCCYNYLTGEDGCVEIQENATKCIYLCAHRAGIDVAFVEE</sequence>